<evidence type="ECO:0000313" key="1">
    <source>
        <dbReference type="EMBL" id="SEM42870.1"/>
    </source>
</evidence>
<dbReference type="Proteomes" id="UP000198953">
    <property type="component" value="Unassembled WGS sequence"/>
</dbReference>
<dbReference type="RefSeq" id="WP_091103245.1">
    <property type="nucleotide sequence ID" value="NZ_FOBF01000013.1"/>
</dbReference>
<gene>
    <name evidence="1" type="ORF">SAMN05660976_05113</name>
</gene>
<reference evidence="1 2" key="1">
    <citation type="submission" date="2016-10" db="EMBL/GenBank/DDBJ databases">
        <authorList>
            <person name="de Groot N.N."/>
        </authorList>
    </citation>
    <scope>NUCLEOTIDE SEQUENCE [LARGE SCALE GENOMIC DNA]</scope>
    <source>
        <strain evidence="1 2">DSM 43357</strain>
    </source>
</reference>
<evidence type="ECO:0000313" key="2">
    <source>
        <dbReference type="Proteomes" id="UP000198953"/>
    </source>
</evidence>
<dbReference type="STRING" id="46177.SAMN05660976_05113"/>
<name>A0A1H7Y9R9_9ACTN</name>
<accession>A0A1H7Y9R9</accession>
<protein>
    <submittedName>
        <fullName evidence="1">Peptide/nickel transport system substrate-binding protein</fullName>
    </submittedName>
</protein>
<keyword evidence="2" id="KW-1185">Reference proteome</keyword>
<sequence>MNPRPRSALQDGGTLQWGLSQKITNFDHHTIDGAFTDTYDVITALLPRVLHHSASGQPTPNTDSSVAGTGAYGFADVQHQNIGFAHD</sequence>
<dbReference type="EMBL" id="FOBF01000013">
    <property type="protein sequence ID" value="SEM42870.1"/>
    <property type="molecule type" value="Genomic_DNA"/>
</dbReference>
<proteinExistence type="predicted"/>
<dbReference type="AlphaFoldDB" id="A0A1H7Y9R9"/>
<organism evidence="1 2">
    <name type="scientific">Nonomuraea pusilla</name>
    <dbReference type="NCBI Taxonomy" id="46177"/>
    <lineage>
        <taxon>Bacteria</taxon>
        <taxon>Bacillati</taxon>
        <taxon>Actinomycetota</taxon>
        <taxon>Actinomycetes</taxon>
        <taxon>Streptosporangiales</taxon>
        <taxon>Streptosporangiaceae</taxon>
        <taxon>Nonomuraea</taxon>
    </lineage>
</organism>